<proteinExistence type="predicted"/>
<dbReference type="STRING" id="225324.SAMN02745126_00255"/>
<dbReference type="AlphaFoldDB" id="A0A1T4JNP8"/>
<dbReference type="Pfam" id="PF07813">
    <property type="entry name" value="LTXXQ"/>
    <property type="match status" value="1"/>
</dbReference>
<dbReference type="EMBL" id="FUWJ01000001">
    <property type="protein sequence ID" value="SJZ31783.1"/>
    <property type="molecule type" value="Genomic_DNA"/>
</dbReference>
<sequence length="156" mass="17155">MHHPDAKPDAKSDGKADGMGMMGQGGMMRSDMMQMMRNMMTMMSAESGMMTSHVEGRIAELKSQLKITDAQMPQWNRFADAMRAAGKSMGDMHQQMMAARTGKPLPERLALQEKAITAHLAALKTLEEALQPLYASFSDEQKKIADGIMIGPMGMM</sequence>
<feature type="region of interest" description="Disordered" evidence="1">
    <location>
        <begin position="1"/>
        <end position="22"/>
    </location>
</feature>
<dbReference type="InterPro" id="IPR012899">
    <property type="entry name" value="LTXXQ"/>
</dbReference>
<reference evidence="3" key="1">
    <citation type="submission" date="2017-02" db="EMBL/GenBank/DDBJ databases">
        <authorList>
            <person name="Varghese N."/>
            <person name="Submissions S."/>
        </authorList>
    </citation>
    <scope>NUCLEOTIDE SEQUENCE [LARGE SCALE GENOMIC DNA]</scope>
    <source>
        <strain evidence="3">ATCC 27094</strain>
    </source>
</reference>
<feature type="compositionally biased region" description="Basic and acidic residues" evidence="1">
    <location>
        <begin position="1"/>
        <end position="16"/>
    </location>
</feature>
<organism evidence="2 3">
    <name type="scientific">Enhydrobacter aerosaccus</name>
    <dbReference type="NCBI Taxonomy" id="225324"/>
    <lineage>
        <taxon>Bacteria</taxon>
        <taxon>Pseudomonadati</taxon>
        <taxon>Pseudomonadota</taxon>
        <taxon>Alphaproteobacteria</taxon>
        <taxon>Hyphomicrobiales</taxon>
        <taxon>Enhydrobacter</taxon>
    </lineage>
</organism>
<accession>A0A1T4JNP8</accession>
<gene>
    <name evidence="2" type="ORF">SAMN02745126_00255</name>
</gene>
<dbReference type="Proteomes" id="UP000190092">
    <property type="component" value="Unassembled WGS sequence"/>
</dbReference>
<evidence type="ECO:0000313" key="3">
    <source>
        <dbReference type="Proteomes" id="UP000190092"/>
    </source>
</evidence>
<protein>
    <submittedName>
        <fullName evidence="2">LTXXQ motif family protein</fullName>
    </submittedName>
</protein>
<evidence type="ECO:0000256" key="1">
    <source>
        <dbReference type="SAM" id="MobiDB-lite"/>
    </source>
</evidence>
<dbReference type="GO" id="GO:0042597">
    <property type="term" value="C:periplasmic space"/>
    <property type="evidence" value="ECO:0007669"/>
    <property type="project" value="InterPro"/>
</dbReference>
<keyword evidence="3" id="KW-1185">Reference proteome</keyword>
<name>A0A1T4JNP8_9HYPH</name>
<evidence type="ECO:0000313" key="2">
    <source>
        <dbReference type="EMBL" id="SJZ31783.1"/>
    </source>
</evidence>